<dbReference type="PANTHER" id="PTHR46599">
    <property type="entry name" value="PIGGYBAC TRANSPOSABLE ELEMENT-DERIVED PROTEIN 4"/>
    <property type="match status" value="1"/>
</dbReference>
<accession>A0ABN9LBT9</accession>
<evidence type="ECO:0000313" key="3">
    <source>
        <dbReference type="Proteomes" id="UP001176940"/>
    </source>
</evidence>
<dbReference type="InterPro" id="IPR029526">
    <property type="entry name" value="PGBD"/>
</dbReference>
<dbReference type="Proteomes" id="UP001176940">
    <property type="component" value="Unassembled WGS sequence"/>
</dbReference>
<evidence type="ECO:0000313" key="2">
    <source>
        <dbReference type="EMBL" id="CAJ0935424.1"/>
    </source>
</evidence>
<protein>
    <recommendedName>
        <fullName evidence="1">PiggyBac transposable element-derived protein domain-containing protein</fullName>
    </recommendedName>
</protein>
<dbReference type="PANTHER" id="PTHR46599:SF3">
    <property type="entry name" value="PIGGYBAC TRANSPOSABLE ELEMENT-DERIVED PROTEIN 4"/>
    <property type="match status" value="1"/>
</dbReference>
<dbReference type="EMBL" id="CAUEEQ010011275">
    <property type="protein sequence ID" value="CAJ0935424.1"/>
    <property type="molecule type" value="Genomic_DNA"/>
</dbReference>
<proteinExistence type="predicted"/>
<keyword evidence="3" id="KW-1185">Reference proteome</keyword>
<feature type="domain" description="PiggyBac transposable element-derived protein" evidence="1">
    <location>
        <begin position="53"/>
        <end position="133"/>
    </location>
</feature>
<gene>
    <name evidence="2" type="ORF">RIMI_LOCUS6321052</name>
</gene>
<dbReference type="Pfam" id="PF13843">
    <property type="entry name" value="DDE_Tnp_1_7"/>
    <property type="match status" value="1"/>
</dbReference>
<evidence type="ECO:0000259" key="1">
    <source>
        <dbReference type="Pfam" id="PF13843"/>
    </source>
</evidence>
<comment type="caution">
    <text evidence="2">The sequence shown here is derived from an EMBL/GenBank/DDBJ whole genome shotgun (WGS) entry which is preliminary data.</text>
</comment>
<sequence length="187" mass="21095">MANSVKGFKRGLDVFLEQNNIDGNQGKHRVTKRGPALSYPMFTLSILSHKQISKRARFGIKFYKMCKSSTGHTSAFRIYEGKDSQLNPPGCPIYLGTSGKIVWELITPLLQKGYNLYVDNYYTSIPLFKISKKFRKGQSETLHKGEMLAHKNKEKDIFILSLIHTDSTRAIADQQGSTTPKHVSVVV</sequence>
<name>A0ABN9LBT9_9NEOB</name>
<organism evidence="2 3">
    <name type="scientific">Ranitomeya imitator</name>
    <name type="common">mimic poison frog</name>
    <dbReference type="NCBI Taxonomy" id="111125"/>
    <lineage>
        <taxon>Eukaryota</taxon>
        <taxon>Metazoa</taxon>
        <taxon>Chordata</taxon>
        <taxon>Craniata</taxon>
        <taxon>Vertebrata</taxon>
        <taxon>Euteleostomi</taxon>
        <taxon>Amphibia</taxon>
        <taxon>Batrachia</taxon>
        <taxon>Anura</taxon>
        <taxon>Neobatrachia</taxon>
        <taxon>Hyloidea</taxon>
        <taxon>Dendrobatidae</taxon>
        <taxon>Dendrobatinae</taxon>
        <taxon>Ranitomeya</taxon>
    </lineage>
</organism>
<reference evidence="2" key="1">
    <citation type="submission" date="2023-07" db="EMBL/GenBank/DDBJ databases">
        <authorList>
            <person name="Stuckert A."/>
        </authorList>
    </citation>
    <scope>NUCLEOTIDE SEQUENCE</scope>
</reference>